<keyword evidence="1" id="KW-0732">Signal</keyword>
<keyword evidence="4" id="KW-1185">Reference proteome</keyword>
<accession>A0A4P7W1U3</accession>
<dbReference type="SUPFAM" id="SSF101898">
    <property type="entry name" value="NHL repeat"/>
    <property type="match status" value="1"/>
</dbReference>
<sequence>MLRKLPLLLLALLPAAINAQLATGSWKVYPVFGIPDRLIETPQFVYLATSGSLHSYDKTNDESRVFEPKVDIAGGRIKDIFYNFERKYLLATYEDGNIDIIPDEGERINLPDIKNANVDSKTINDVKFDDGKIYIATSFGFVIYNDSTFEVDESGIFNVNVRSIGLTPDNIILVTNPREWTYYVTTSPKNGQHHTIDKFTFLVQIFSEPKGFVPLGNNDPSGDTHFAVYCNNKKLYHLSIAANNRSASLEETPVTNTSSIFTVDNGAYAIADGKLLHFTAPWTQTQAISLPEPLMNNAISTIDGPKSLWAADATGLANYKLEDNGSLTVMRDRYRPTDATTFSDISHIIPLTDNRGFMVANHGMSAHFAVGNGDFLELIFSGNMIEDGNVADIEATEGLTFKSSASTNGRRNKGDYIFSPTFLLEDPDDNSIHYIGSGIEGIYVVKDGRQIGKFDENSLINKNANWAWRPSTAQFDKHGNLLVGVYTEDKTWPPLIVLPADKRRKDPSTITKEDWIGLDMGGTIWQRDIVMHQCSKIPAIFMSDAEAKQGFSALYYGSSITDPSDDTALVISSLTDQDGKTFSPDYILCFTEDQRGRVWAGTTEGIFEITNPANVFSSDFRINRLKVPRNDGTNLADYLLDTEKIYAIAVDAANRKWIATEDSGVYLVSENGDEIIENFNTTNSPLPTNCITDIYVDPSSNSIFISTLNGLYEYSSTASPSRPDYSDVIAYPNPVTPDYTGIITIRGLMDESLVKIMDSGMHLVYQTTSQGGMATWDGCTMNGARVKSGVYYVFASVSSETDSQGDVVAKILVVN</sequence>
<dbReference type="InterPro" id="IPR048954">
    <property type="entry name" value="PorZ_N"/>
</dbReference>
<evidence type="ECO:0000313" key="3">
    <source>
        <dbReference type="EMBL" id="QCD41879.1"/>
    </source>
</evidence>
<dbReference type="Pfam" id="PF21544">
    <property type="entry name" value="PorZ_N_b_propeller"/>
    <property type="match status" value="1"/>
</dbReference>
<dbReference type="RefSeq" id="WP_136414745.1">
    <property type="nucleotide sequence ID" value="NZ_CP039396.1"/>
</dbReference>
<name>A0A4P7W1U3_9BACT</name>
<dbReference type="Gene3D" id="2.130.10.10">
    <property type="entry name" value="YVTN repeat-like/Quinoprotein amine dehydrogenase"/>
    <property type="match status" value="2"/>
</dbReference>
<feature type="signal peptide" evidence="1">
    <location>
        <begin position="1"/>
        <end position="19"/>
    </location>
</feature>
<gene>
    <name evidence="3" type="ORF">E7747_06010</name>
</gene>
<protein>
    <recommendedName>
        <fullName evidence="2">PorZ N-terminal beta-propeller domain-containing protein</fullName>
    </recommendedName>
</protein>
<dbReference type="KEGG" id="ddb:E7747_06010"/>
<organism evidence="3 4">
    <name type="scientific">Duncaniella dubosii</name>
    <dbReference type="NCBI Taxonomy" id="2518971"/>
    <lineage>
        <taxon>Bacteria</taxon>
        <taxon>Pseudomonadati</taxon>
        <taxon>Bacteroidota</taxon>
        <taxon>Bacteroidia</taxon>
        <taxon>Bacteroidales</taxon>
        <taxon>Muribaculaceae</taxon>
        <taxon>Duncaniella</taxon>
    </lineage>
</organism>
<feature type="domain" description="PorZ N-terminal beta-propeller" evidence="2">
    <location>
        <begin position="45"/>
        <end position="178"/>
    </location>
</feature>
<dbReference type="InterPro" id="IPR011110">
    <property type="entry name" value="Reg_prop"/>
</dbReference>
<dbReference type="Pfam" id="PF07494">
    <property type="entry name" value="Reg_prop"/>
    <property type="match status" value="1"/>
</dbReference>
<dbReference type="Proteomes" id="UP000297149">
    <property type="component" value="Chromosome"/>
</dbReference>
<feature type="chain" id="PRO_5020598558" description="PorZ N-terminal beta-propeller domain-containing protein" evidence="1">
    <location>
        <begin position="20"/>
        <end position="815"/>
    </location>
</feature>
<evidence type="ECO:0000313" key="4">
    <source>
        <dbReference type="Proteomes" id="UP000297149"/>
    </source>
</evidence>
<reference evidence="4" key="1">
    <citation type="submission" date="2019-02" db="EMBL/GenBank/DDBJ databases">
        <title>Isolation and identification of novel species under the genus Muribaculum.</title>
        <authorList>
            <person name="Miyake S."/>
            <person name="Ding Y."/>
            <person name="Low A."/>
            <person name="Soh M."/>
            <person name="Seedorf H."/>
        </authorList>
    </citation>
    <scope>NUCLEOTIDE SEQUENCE [LARGE SCALE GENOMIC DNA]</scope>
    <source>
        <strain evidence="4">H5</strain>
    </source>
</reference>
<dbReference type="AlphaFoldDB" id="A0A4P7W1U3"/>
<proteinExistence type="predicted"/>
<evidence type="ECO:0000256" key="1">
    <source>
        <dbReference type="SAM" id="SignalP"/>
    </source>
</evidence>
<dbReference type="EMBL" id="CP039396">
    <property type="protein sequence ID" value="QCD41879.1"/>
    <property type="molecule type" value="Genomic_DNA"/>
</dbReference>
<evidence type="ECO:0000259" key="2">
    <source>
        <dbReference type="Pfam" id="PF21544"/>
    </source>
</evidence>
<dbReference type="InterPro" id="IPR015943">
    <property type="entry name" value="WD40/YVTN_repeat-like_dom_sf"/>
</dbReference>
<dbReference type="SUPFAM" id="SSF63829">
    <property type="entry name" value="Calcium-dependent phosphotriesterase"/>
    <property type="match status" value="1"/>
</dbReference>